<reference evidence="2" key="1">
    <citation type="journal article" date="2023" name="Mol. Phylogenet. Evol.">
        <title>Genome-scale phylogeny and comparative genomics of the fungal order Sordariales.</title>
        <authorList>
            <person name="Hensen N."/>
            <person name="Bonometti L."/>
            <person name="Westerberg I."/>
            <person name="Brannstrom I.O."/>
            <person name="Guillou S."/>
            <person name="Cros-Aarteil S."/>
            <person name="Calhoun S."/>
            <person name="Haridas S."/>
            <person name="Kuo A."/>
            <person name="Mondo S."/>
            <person name="Pangilinan J."/>
            <person name="Riley R."/>
            <person name="LaButti K."/>
            <person name="Andreopoulos B."/>
            <person name="Lipzen A."/>
            <person name="Chen C."/>
            <person name="Yan M."/>
            <person name="Daum C."/>
            <person name="Ng V."/>
            <person name="Clum A."/>
            <person name="Steindorff A."/>
            <person name="Ohm R.A."/>
            <person name="Martin F."/>
            <person name="Silar P."/>
            <person name="Natvig D.O."/>
            <person name="Lalanne C."/>
            <person name="Gautier V."/>
            <person name="Ament-Velasquez S.L."/>
            <person name="Kruys A."/>
            <person name="Hutchinson M.I."/>
            <person name="Powell A.J."/>
            <person name="Barry K."/>
            <person name="Miller A.N."/>
            <person name="Grigoriev I.V."/>
            <person name="Debuchy R."/>
            <person name="Gladieux P."/>
            <person name="Hiltunen Thoren M."/>
            <person name="Johannesson H."/>
        </authorList>
    </citation>
    <scope>NUCLEOTIDE SEQUENCE</scope>
    <source>
        <strain evidence="2">CBS 731.68</strain>
    </source>
</reference>
<name>A0AAN6TZR1_9PEZI</name>
<feature type="compositionally biased region" description="Low complexity" evidence="1">
    <location>
        <begin position="154"/>
        <end position="166"/>
    </location>
</feature>
<dbReference type="GeneID" id="87824081"/>
<sequence length="166" mass="17963">MDYSGIAHQYAKPAGLPATRAPERASGSRNLLTRPSLVTRYEVKDQRLSQEKLQLIKSSPFSLRSQKANPFWTLAVPMPTLKPAAVASTRANPSRRHTASLSISKAIKIALADKPPAVASWYRSANDVVPARTSGRRNAAVRSGEYSSLEKATSRSTSPASASWDS</sequence>
<feature type="region of interest" description="Disordered" evidence="1">
    <location>
        <begin position="132"/>
        <end position="166"/>
    </location>
</feature>
<dbReference type="EMBL" id="MU853228">
    <property type="protein sequence ID" value="KAK4123763.1"/>
    <property type="molecule type" value="Genomic_DNA"/>
</dbReference>
<evidence type="ECO:0000313" key="2">
    <source>
        <dbReference type="EMBL" id="KAK4123763.1"/>
    </source>
</evidence>
<comment type="caution">
    <text evidence="2">The sequence shown here is derived from an EMBL/GenBank/DDBJ whole genome shotgun (WGS) entry which is preliminary data.</text>
</comment>
<feature type="region of interest" description="Disordered" evidence="1">
    <location>
        <begin position="12"/>
        <end position="32"/>
    </location>
</feature>
<evidence type="ECO:0000256" key="1">
    <source>
        <dbReference type="SAM" id="MobiDB-lite"/>
    </source>
</evidence>
<accession>A0AAN6TZR1</accession>
<dbReference type="AlphaFoldDB" id="A0AAN6TZR1"/>
<proteinExistence type="predicted"/>
<reference evidence="2" key="2">
    <citation type="submission" date="2023-05" db="EMBL/GenBank/DDBJ databases">
        <authorList>
            <consortium name="Lawrence Berkeley National Laboratory"/>
            <person name="Steindorff A."/>
            <person name="Hensen N."/>
            <person name="Bonometti L."/>
            <person name="Westerberg I."/>
            <person name="Brannstrom I.O."/>
            <person name="Guillou S."/>
            <person name="Cros-Aarteil S."/>
            <person name="Calhoun S."/>
            <person name="Haridas S."/>
            <person name="Kuo A."/>
            <person name="Mondo S."/>
            <person name="Pangilinan J."/>
            <person name="Riley R."/>
            <person name="Labutti K."/>
            <person name="Andreopoulos B."/>
            <person name="Lipzen A."/>
            <person name="Chen C."/>
            <person name="Yanf M."/>
            <person name="Daum C."/>
            <person name="Ng V."/>
            <person name="Clum A."/>
            <person name="Ohm R."/>
            <person name="Martin F."/>
            <person name="Silar P."/>
            <person name="Natvig D."/>
            <person name="Lalanne C."/>
            <person name="Gautier V."/>
            <person name="Ament-Velasquez S.L."/>
            <person name="Kruys A."/>
            <person name="Hutchinson M.I."/>
            <person name="Powell A.J."/>
            <person name="Barry K."/>
            <person name="Miller A.N."/>
            <person name="Grigoriev I.V."/>
            <person name="Debuchy R."/>
            <person name="Gladieux P."/>
            <person name="Thoren M.H."/>
            <person name="Johannesson H."/>
        </authorList>
    </citation>
    <scope>NUCLEOTIDE SEQUENCE</scope>
    <source>
        <strain evidence="2">CBS 731.68</strain>
    </source>
</reference>
<evidence type="ECO:0000313" key="3">
    <source>
        <dbReference type="Proteomes" id="UP001302602"/>
    </source>
</evidence>
<keyword evidence="3" id="KW-1185">Reference proteome</keyword>
<protein>
    <submittedName>
        <fullName evidence="2">Uncharacterized protein</fullName>
    </submittedName>
</protein>
<dbReference type="Proteomes" id="UP001302602">
    <property type="component" value="Unassembled WGS sequence"/>
</dbReference>
<gene>
    <name evidence="2" type="ORF">N657DRAFT_424331</name>
</gene>
<dbReference type="RefSeq" id="XP_062647534.1">
    <property type="nucleotide sequence ID" value="XM_062787311.1"/>
</dbReference>
<organism evidence="2 3">
    <name type="scientific">Parathielavia appendiculata</name>
    <dbReference type="NCBI Taxonomy" id="2587402"/>
    <lineage>
        <taxon>Eukaryota</taxon>
        <taxon>Fungi</taxon>
        <taxon>Dikarya</taxon>
        <taxon>Ascomycota</taxon>
        <taxon>Pezizomycotina</taxon>
        <taxon>Sordariomycetes</taxon>
        <taxon>Sordariomycetidae</taxon>
        <taxon>Sordariales</taxon>
        <taxon>Chaetomiaceae</taxon>
        <taxon>Parathielavia</taxon>
    </lineage>
</organism>